<evidence type="ECO:0000313" key="2">
    <source>
        <dbReference type="EMBL" id="BAP34895.1"/>
    </source>
</evidence>
<dbReference type="KEGG" id="vg:26644310"/>
<feature type="region of interest" description="Disordered" evidence="1">
    <location>
        <begin position="1"/>
        <end position="21"/>
    </location>
</feature>
<keyword evidence="3" id="KW-1185">Reference proteome</keyword>
<protein>
    <submittedName>
        <fullName evidence="2">Uncharacterized protein</fullName>
    </submittedName>
</protein>
<sequence length="199" mass="21480">MTKTTTPAKGKTTTPKTEKAPKPVALITNAQDLNKAMKAVHSGLKSNYTKLHTVLCSAIVHSAKHNDPDMTVRAIDGCPNAARKQAMMAWAVAYGPFNAVDKGKLVWDKTKTAAVLADANVNAAIAEPYWEFAPEPEYHQFDLDAALARLLKQAEKALGEAEQDMTKLSPEKLAALRALVKPTPEMVQTEAEAKAGESK</sequence>
<evidence type="ECO:0000256" key="1">
    <source>
        <dbReference type="SAM" id="MobiDB-lite"/>
    </source>
</evidence>
<dbReference type="OrthoDB" id="25382at10239"/>
<proteinExistence type="predicted"/>
<dbReference type="GeneID" id="26644310"/>
<name>A0A077KRV8_9CAUD</name>
<dbReference type="Proteomes" id="UP000203427">
    <property type="component" value="Segment"/>
</dbReference>
<dbReference type="EMBL" id="AB983711">
    <property type="protein sequence ID" value="BAP34895.1"/>
    <property type="molecule type" value="Genomic_DNA"/>
</dbReference>
<evidence type="ECO:0000313" key="3">
    <source>
        <dbReference type="Proteomes" id="UP000203427"/>
    </source>
</evidence>
<dbReference type="RefSeq" id="YP_009218093.1">
    <property type="nucleotide sequence ID" value="NC_029007.1"/>
</dbReference>
<accession>A0A077KRV8</accession>
<reference evidence="2 3" key="1">
    <citation type="submission" date="2014-08" db="EMBL/GenBank/DDBJ databases">
        <title>Isolation and characterization of bacteriophages infecting R. solanacearum from Thailand.</title>
        <authorList>
            <person name="Narulita E."/>
            <person name="Kawasaki T."/>
            <person name="Fujie M."/>
            <person name="Yamada T."/>
        </authorList>
    </citation>
    <scope>NUCLEOTIDE SEQUENCE [LARGE SCALE GENOMIC DNA]</scope>
</reference>
<organism evidence="2 3">
    <name type="scientific">Ralstonia phage RSJ5</name>
    <dbReference type="NCBI Taxonomy" id="1538364"/>
    <lineage>
        <taxon>Viruses</taxon>
        <taxon>Duplodnaviria</taxon>
        <taxon>Heunggongvirae</taxon>
        <taxon>Uroviricota</taxon>
        <taxon>Caudoviricetes</taxon>
        <taxon>Autographivirales</taxon>
        <taxon>Autonotataviridae</taxon>
        <taxon>Risjevirus</taxon>
        <taxon>Risjevirus RSJ5</taxon>
    </lineage>
</organism>
<feature type="compositionally biased region" description="Low complexity" evidence="1">
    <location>
        <begin position="1"/>
        <end position="15"/>
    </location>
</feature>